<organism evidence="5 6">
    <name type="scientific">Saxophila tyrrhenica</name>
    <dbReference type="NCBI Taxonomy" id="1690608"/>
    <lineage>
        <taxon>Eukaryota</taxon>
        <taxon>Fungi</taxon>
        <taxon>Dikarya</taxon>
        <taxon>Ascomycota</taxon>
        <taxon>Pezizomycotina</taxon>
        <taxon>Dothideomycetes</taxon>
        <taxon>Dothideomycetidae</taxon>
        <taxon>Mycosphaerellales</taxon>
        <taxon>Extremaceae</taxon>
        <taxon>Saxophila</taxon>
    </lineage>
</organism>
<evidence type="ECO:0000259" key="4">
    <source>
        <dbReference type="Pfam" id="PF20772"/>
    </source>
</evidence>
<dbReference type="Gene3D" id="3.30.70.980">
    <property type="match status" value="2"/>
</dbReference>
<evidence type="ECO:0000313" key="6">
    <source>
        <dbReference type="Proteomes" id="UP001337655"/>
    </source>
</evidence>
<dbReference type="PANTHER" id="PTHR12532">
    <property type="entry name" value="TRANSLATIONAL ACTIVATOR OF CYTOCHROME C OXIDASE 1"/>
    <property type="match status" value="1"/>
</dbReference>
<sequence length="301" mass="31984">MTPSRGLGSIPACAARHKFCSRAVRQHSRPFTAFAPLQSGHNRWSKIKHDKGVADARKNRQRSAFAQEITTASKLFGPEPSMNPRLADLVTKAKREGFAKASIEAAIARGQGKSTSGANLESVMVEGMLPNNVAVIVECETDSKLKTLADVRLAMKDAGGSATPCSYLFEKRGKVVLEPKEGIDLESALEAALKVDVTDLDEDDEGNIVAYCGASDTKAVGEGMSAALGTVIKTSDIVWSPNLETQVALSSENQVAELGSFVDNLLDKENSVQAVSMNVAQGSASEGPWKELQSRLSACCA</sequence>
<dbReference type="InterPro" id="IPR029072">
    <property type="entry name" value="YebC-like"/>
</dbReference>
<dbReference type="InterPro" id="IPR017856">
    <property type="entry name" value="Integrase-like_N"/>
</dbReference>
<dbReference type="Proteomes" id="UP001337655">
    <property type="component" value="Unassembled WGS sequence"/>
</dbReference>
<dbReference type="InterPro" id="IPR002876">
    <property type="entry name" value="Transcrip_reg_TACO1-like"/>
</dbReference>
<proteinExistence type="inferred from homology"/>
<dbReference type="Gene3D" id="1.10.10.200">
    <property type="match status" value="1"/>
</dbReference>
<protein>
    <submittedName>
        <fullName evidence="5">Uncharacterized protein</fullName>
    </submittedName>
</protein>
<feature type="domain" description="TACO1/YebC-like second and third" evidence="3">
    <location>
        <begin position="121"/>
        <end position="279"/>
    </location>
</feature>
<name>A0AAV9PFV1_9PEZI</name>
<dbReference type="FunFam" id="1.10.10.200:FF:000002">
    <property type="entry name" value="Probable transcriptional regulatory protein CLM62_37755"/>
    <property type="match status" value="1"/>
</dbReference>
<reference evidence="5 6" key="1">
    <citation type="submission" date="2023-08" db="EMBL/GenBank/DDBJ databases">
        <title>Black Yeasts Isolated from many extreme environments.</title>
        <authorList>
            <person name="Coleine C."/>
            <person name="Stajich J.E."/>
            <person name="Selbmann L."/>
        </authorList>
    </citation>
    <scope>NUCLEOTIDE SEQUENCE [LARGE SCALE GENOMIC DNA]</scope>
    <source>
        <strain evidence="5 6">CCFEE 5935</strain>
    </source>
</reference>
<comment type="subcellular location">
    <subcellularLocation>
        <location evidence="1">Mitochondrion</location>
    </subcellularLocation>
</comment>
<dbReference type="EMBL" id="JAVRRT010000004">
    <property type="protein sequence ID" value="KAK5172629.1"/>
    <property type="molecule type" value="Genomic_DNA"/>
</dbReference>
<dbReference type="GeneID" id="89924096"/>
<dbReference type="Pfam" id="PF20772">
    <property type="entry name" value="TACO1_YebC_N"/>
    <property type="match status" value="1"/>
</dbReference>
<gene>
    <name evidence="5" type="ORF">LTR77_002749</name>
</gene>
<dbReference type="InterPro" id="IPR026564">
    <property type="entry name" value="Transcrip_reg_TACO1-like_dom3"/>
</dbReference>
<evidence type="ECO:0000256" key="2">
    <source>
        <dbReference type="ARBA" id="ARBA00008724"/>
    </source>
</evidence>
<feature type="domain" description="TACO1/YebC-like N-terminal" evidence="4">
    <location>
        <begin position="42"/>
        <end position="113"/>
    </location>
</feature>
<dbReference type="InterPro" id="IPR049083">
    <property type="entry name" value="TACO1_YebC_N"/>
</dbReference>
<evidence type="ECO:0000256" key="1">
    <source>
        <dbReference type="ARBA" id="ARBA00004173"/>
    </source>
</evidence>
<dbReference type="RefSeq" id="XP_064661347.1">
    <property type="nucleotide sequence ID" value="XM_064800008.1"/>
</dbReference>
<accession>A0AAV9PFV1</accession>
<dbReference type="SUPFAM" id="SSF75625">
    <property type="entry name" value="YebC-like"/>
    <property type="match status" value="1"/>
</dbReference>
<dbReference type="GO" id="GO:0005739">
    <property type="term" value="C:mitochondrion"/>
    <property type="evidence" value="ECO:0007669"/>
    <property type="project" value="UniProtKB-SubCell"/>
</dbReference>
<comment type="caution">
    <text evidence="5">The sequence shown here is derived from an EMBL/GenBank/DDBJ whole genome shotgun (WGS) entry which is preliminary data.</text>
</comment>
<keyword evidence="6" id="KW-1185">Reference proteome</keyword>
<evidence type="ECO:0000313" key="5">
    <source>
        <dbReference type="EMBL" id="KAK5172629.1"/>
    </source>
</evidence>
<evidence type="ECO:0000259" key="3">
    <source>
        <dbReference type="Pfam" id="PF01709"/>
    </source>
</evidence>
<dbReference type="PANTHER" id="PTHR12532:SF0">
    <property type="entry name" value="TRANSLATIONAL ACTIVATOR OF CYTOCHROME C OXIDASE 1"/>
    <property type="match status" value="1"/>
</dbReference>
<comment type="similarity">
    <text evidence="2">Belongs to the TACO1 family.</text>
</comment>
<dbReference type="InterPro" id="IPR048300">
    <property type="entry name" value="TACO1_YebC-like_2nd/3rd_dom"/>
</dbReference>
<dbReference type="Pfam" id="PF01709">
    <property type="entry name" value="Transcrip_reg"/>
    <property type="match status" value="1"/>
</dbReference>
<dbReference type="AlphaFoldDB" id="A0AAV9PFV1"/>